<evidence type="ECO:0000256" key="2">
    <source>
        <dbReference type="ARBA" id="ARBA00022803"/>
    </source>
</evidence>
<dbReference type="InterPro" id="IPR051685">
    <property type="entry name" value="Ycf3/AcsC/BcsC/TPR_MFPF"/>
</dbReference>
<dbReference type="InterPro" id="IPR011990">
    <property type="entry name" value="TPR-like_helical_dom_sf"/>
</dbReference>
<dbReference type="InterPro" id="IPR019734">
    <property type="entry name" value="TPR_rpt"/>
</dbReference>
<dbReference type="PROSITE" id="PS50293">
    <property type="entry name" value="TPR_REGION"/>
    <property type="match status" value="5"/>
</dbReference>
<evidence type="ECO:0000313" key="3">
    <source>
        <dbReference type="EMBL" id="KKM16415.1"/>
    </source>
</evidence>
<dbReference type="InterPro" id="IPR013105">
    <property type="entry name" value="TPR_2"/>
</dbReference>
<dbReference type="Pfam" id="PF13414">
    <property type="entry name" value="TPR_11"/>
    <property type="match status" value="2"/>
</dbReference>
<gene>
    <name evidence="3" type="ORF">LCGC14_1686080</name>
</gene>
<name>A0A0F9KM91_9ZZZZ</name>
<accession>A0A0F9KM91</accession>
<dbReference type="SMART" id="SM00028">
    <property type="entry name" value="TPR"/>
    <property type="match status" value="5"/>
</dbReference>
<dbReference type="Pfam" id="PF07719">
    <property type="entry name" value="TPR_2"/>
    <property type="match status" value="1"/>
</dbReference>
<reference evidence="3" key="1">
    <citation type="journal article" date="2015" name="Nature">
        <title>Complex archaea that bridge the gap between prokaryotes and eukaryotes.</title>
        <authorList>
            <person name="Spang A."/>
            <person name="Saw J.H."/>
            <person name="Jorgensen S.L."/>
            <person name="Zaremba-Niedzwiedzka K."/>
            <person name="Martijn J."/>
            <person name="Lind A.E."/>
            <person name="van Eijk R."/>
            <person name="Schleper C."/>
            <person name="Guy L."/>
            <person name="Ettema T.J."/>
        </authorList>
    </citation>
    <scope>NUCLEOTIDE SEQUENCE</scope>
</reference>
<keyword evidence="1" id="KW-0677">Repeat</keyword>
<dbReference type="PROSITE" id="PS50005">
    <property type="entry name" value="TPR"/>
    <property type="match status" value="5"/>
</dbReference>
<dbReference type="EMBL" id="LAZR01014680">
    <property type="protein sequence ID" value="KKM16415.1"/>
    <property type="molecule type" value="Genomic_DNA"/>
</dbReference>
<comment type="caution">
    <text evidence="3">The sequence shown here is derived from an EMBL/GenBank/DDBJ whole genome shotgun (WGS) entry which is preliminary data.</text>
</comment>
<sequence>MLKYKINRFITLKLENNKTRIYINNEEFEFYCKKLFVSIQTDKFADFDNVKSIDDLDSRNSVAFSITPEEEFWGHCSNIHAWAENNYNTLILHSNIAFPLLKKLNEVGDLIAKNIFKDEIGERFLSENKNTSIFLIEEDYLSFLNEEEFLSLMESYKIFTKRIDIEQIDVYIVLGLSYSSRCHKYLKKEDFIESHKFFQATKIFFEKALDIDQNLESVWNNYGYALKRLERYDEAIEKFKKSVEINPDNDSVWANYGYALNRLGKYNEAIEKFQKSVEINPDNDSAWFNFGYSLYQLGKYEEAIEKLQKSIEINPDNAISWLSFGYTLNKLGKYDEAIEKFQNSVEINPDNAVSWNNYGQALLKLGKHSQAIEKFQKYIEINPKSWNSLVIDLIKMLKEYKYDDWVEFVVAEFINDDLIYNDLDRAVNFLNIEINYCPKCEYLLNPIYKYCLTCERTLIESIIGDFIRSQLD</sequence>
<keyword evidence="2" id="KW-0802">TPR repeat</keyword>
<dbReference type="PANTHER" id="PTHR44943">
    <property type="entry name" value="CELLULOSE SYNTHASE OPERON PROTEIN C"/>
    <property type="match status" value="1"/>
</dbReference>
<protein>
    <submittedName>
        <fullName evidence="3">Uncharacterized protein</fullName>
    </submittedName>
</protein>
<dbReference type="AlphaFoldDB" id="A0A0F9KM91"/>
<evidence type="ECO:0000256" key="1">
    <source>
        <dbReference type="ARBA" id="ARBA00022737"/>
    </source>
</evidence>
<dbReference type="Gene3D" id="1.25.40.10">
    <property type="entry name" value="Tetratricopeptide repeat domain"/>
    <property type="match status" value="2"/>
</dbReference>
<organism evidence="3">
    <name type="scientific">marine sediment metagenome</name>
    <dbReference type="NCBI Taxonomy" id="412755"/>
    <lineage>
        <taxon>unclassified sequences</taxon>
        <taxon>metagenomes</taxon>
        <taxon>ecological metagenomes</taxon>
    </lineage>
</organism>
<proteinExistence type="predicted"/>
<dbReference type="SUPFAM" id="SSF48452">
    <property type="entry name" value="TPR-like"/>
    <property type="match status" value="1"/>
</dbReference>
<dbReference type="PANTHER" id="PTHR44943:SF8">
    <property type="entry name" value="TPR REPEAT-CONTAINING PROTEIN MJ0263"/>
    <property type="match status" value="1"/>
</dbReference>